<reference evidence="7" key="1">
    <citation type="submission" date="2020-08" db="EMBL/GenBank/DDBJ databases">
        <title>Genome public.</title>
        <authorList>
            <person name="Liu C."/>
            <person name="Sun Q."/>
        </authorList>
    </citation>
    <scope>NUCLEOTIDE SEQUENCE</scope>
    <source>
        <strain evidence="7">BX8</strain>
    </source>
</reference>
<evidence type="ECO:0000256" key="3">
    <source>
        <dbReference type="ARBA" id="ARBA00023125"/>
    </source>
</evidence>
<dbReference type="InterPro" id="IPR029060">
    <property type="entry name" value="PIN-like_dom_sf"/>
</dbReference>
<dbReference type="SMART" id="SM00279">
    <property type="entry name" value="HhH2"/>
    <property type="match status" value="1"/>
</dbReference>
<keyword evidence="7" id="KW-0255">Endonuclease</keyword>
<comment type="function">
    <text evidence="4">5'-3' exonuclease acting preferentially on double-stranded DNA.</text>
</comment>
<dbReference type="Proteomes" id="UP000659630">
    <property type="component" value="Unassembled WGS sequence"/>
</dbReference>
<keyword evidence="8" id="KW-1185">Reference proteome</keyword>
<dbReference type="Gene3D" id="3.40.50.1010">
    <property type="entry name" value="5'-nuclease"/>
    <property type="match status" value="1"/>
</dbReference>
<evidence type="ECO:0000313" key="8">
    <source>
        <dbReference type="Proteomes" id="UP000659630"/>
    </source>
</evidence>
<dbReference type="CDD" id="cd09859">
    <property type="entry name" value="PIN_53EXO"/>
    <property type="match status" value="1"/>
</dbReference>
<dbReference type="SUPFAM" id="SSF88723">
    <property type="entry name" value="PIN domain-like"/>
    <property type="match status" value="1"/>
</dbReference>
<dbReference type="InterPro" id="IPR002421">
    <property type="entry name" value="5-3_exonuclease"/>
</dbReference>
<protein>
    <recommendedName>
        <fullName evidence="5">5'-3' exonuclease</fullName>
    </recommendedName>
</protein>
<dbReference type="GO" id="GO:0003677">
    <property type="term" value="F:DNA binding"/>
    <property type="evidence" value="ECO:0007669"/>
    <property type="project" value="UniProtKB-KW"/>
</dbReference>
<dbReference type="RefSeq" id="WP_186888580.1">
    <property type="nucleotide sequence ID" value="NZ_JACONZ010000004.1"/>
</dbReference>
<keyword evidence="3" id="KW-0238">DNA-binding</keyword>
<dbReference type="CDD" id="cd09898">
    <property type="entry name" value="H3TH_53EXO"/>
    <property type="match status" value="1"/>
</dbReference>
<dbReference type="EMBL" id="JACONZ010000004">
    <property type="protein sequence ID" value="MBC5582240.1"/>
    <property type="molecule type" value="Genomic_DNA"/>
</dbReference>
<accession>A0A923RED7</accession>
<dbReference type="PANTHER" id="PTHR42646">
    <property type="entry name" value="FLAP ENDONUCLEASE XNI"/>
    <property type="match status" value="1"/>
</dbReference>
<organism evidence="7 8">
    <name type="scientific">Anaerofilum hominis</name>
    <dbReference type="NCBI Taxonomy" id="2763016"/>
    <lineage>
        <taxon>Bacteria</taxon>
        <taxon>Bacillati</taxon>
        <taxon>Bacillota</taxon>
        <taxon>Clostridia</taxon>
        <taxon>Eubacteriales</taxon>
        <taxon>Oscillospiraceae</taxon>
        <taxon>Anaerofilum</taxon>
    </lineage>
</organism>
<evidence type="ECO:0000256" key="5">
    <source>
        <dbReference type="ARBA" id="ARBA00050026"/>
    </source>
</evidence>
<name>A0A923RED7_9FIRM</name>
<dbReference type="Pfam" id="PF02739">
    <property type="entry name" value="5_3_exonuc_N"/>
    <property type="match status" value="1"/>
</dbReference>
<evidence type="ECO:0000256" key="1">
    <source>
        <dbReference type="ARBA" id="ARBA00022722"/>
    </source>
</evidence>
<dbReference type="GO" id="GO:0008409">
    <property type="term" value="F:5'-3' exonuclease activity"/>
    <property type="evidence" value="ECO:0007669"/>
    <property type="project" value="InterPro"/>
</dbReference>
<dbReference type="InterPro" id="IPR036279">
    <property type="entry name" value="5-3_exonuclease_C_sf"/>
</dbReference>
<evidence type="ECO:0000313" key="7">
    <source>
        <dbReference type="EMBL" id="MBC5582240.1"/>
    </source>
</evidence>
<dbReference type="PANTHER" id="PTHR42646:SF2">
    <property type="entry name" value="5'-3' EXONUCLEASE FAMILY PROTEIN"/>
    <property type="match status" value="1"/>
</dbReference>
<proteinExistence type="predicted"/>
<dbReference type="FunFam" id="1.10.150.20:FF:000003">
    <property type="entry name" value="DNA polymerase I"/>
    <property type="match status" value="1"/>
</dbReference>
<dbReference type="SUPFAM" id="SSF47807">
    <property type="entry name" value="5' to 3' exonuclease, C-terminal subdomain"/>
    <property type="match status" value="1"/>
</dbReference>
<dbReference type="Gene3D" id="1.10.150.20">
    <property type="entry name" value="5' to 3' exonuclease, C-terminal subdomain"/>
    <property type="match status" value="1"/>
</dbReference>
<evidence type="ECO:0000259" key="6">
    <source>
        <dbReference type="SMART" id="SM00475"/>
    </source>
</evidence>
<dbReference type="GO" id="GO:0017108">
    <property type="term" value="F:5'-flap endonuclease activity"/>
    <property type="evidence" value="ECO:0007669"/>
    <property type="project" value="InterPro"/>
</dbReference>
<dbReference type="InterPro" id="IPR020046">
    <property type="entry name" value="5-3_exonucl_a-hlix_arch_N"/>
</dbReference>
<dbReference type="InterPro" id="IPR020045">
    <property type="entry name" value="DNA_polI_H3TH"/>
</dbReference>
<dbReference type="GO" id="GO:0033567">
    <property type="term" value="P:DNA replication, Okazaki fragment processing"/>
    <property type="evidence" value="ECO:0007669"/>
    <property type="project" value="InterPro"/>
</dbReference>
<sequence length="280" mass="30995">MDRLLIIDGSNLLFQMFYGMPARIVNREGKAIQGTLGFVGAAIKMIGMTQPTHLVVLFDGEHPNSRTELLAEYKANRPDYSQAAESENPFSQLADVRRALTFMGIRHTEVQEFETDDVAASYAYACGAQMSVVISSFDSDFFQLISENVNVLRYRGKKSVLCDVAYLKEKLGVAPCRYADFKSLTGDSSDNIKGADKIGPKTAAQLLCEFDNLENLIANAEKIPKPSVRASIIQNVGLLRRNYQLIKLDTRAALPFSLKELEYRHSGLTTNEVLAGIGLK</sequence>
<feature type="domain" description="5'-3' exonuclease" evidence="6">
    <location>
        <begin position="2"/>
        <end position="264"/>
    </location>
</feature>
<dbReference type="InterPro" id="IPR038969">
    <property type="entry name" value="FEN"/>
</dbReference>
<comment type="caution">
    <text evidence="7">The sequence shown here is derived from an EMBL/GenBank/DDBJ whole genome shotgun (WGS) entry which is preliminary data.</text>
</comment>
<dbReference type="Pfam" id="PF01367">
    <property type="entry name" value="5_3_exonuc"/>
    <property type="match status" value="1"/>
</dbReference>
<dbReference type="AlphaFoldDB" id="A0A923RED7"/>
<keyword evidence="2" id="KW-0378">Hydrolase</keyword>
<evidence type="ECO:0000256" key="2">
    <source>
        <dbReference type="ARBA" id="ARBA00022801"/>
    </source>
</evidence>
<keyword evidence="1" id="KW-0540">Nuclease</keyword>
<dbReference type="SMART" id="SM00475">
    <property type="entry name" value="53EXOc"/>
    <property type="match status" value="1"/>
</dbReference>
<gene>
    <name evidence="7" type="ORF">H8S23_12050</name>
</gene>
<dbReference type="InterPro" id="IPR008918">
    <property type="entry name" value="HhH2"/>
</dbReference>
<evidence type="ECO:0000256" key="4">
    <source>
        <dbReference type="ARBA" id="ARBA00049957"/>
    </source>
</evidence>